<reference evidence="1" key="1">
    <citation type="submission" date="2025-08" db="UniProtKB">
        <authorList>
            <consortium name="Ensembl"/>
        </authorList>
    </citation>
    <scope>IDENTIFICATION</scope>
</reference>
<evidence type="ECO:0000313" key="1">
    <source>
        <dbReference type="Ensembl" id="ENSAPOP00000024796.1"/>
    </source>
</evidence>
<name>A0A3Q1G2A5_9TELE</name>
<reference evidence="1" key="2">
    <citation type="submission" date="2025-09" db="UniProtKB">
        <authorList>
            <consortium name="Ensembl"/>
        </authorList>
    </citation>
    <scope>IDENTIFICATION</scope>
</reference>
<sequence>MMLSHSFKVYRLVFSLDALRALSHQSKMLNLNFVSPKGWLTMSKYASETEPLICVNSR</sequence>
<dbReference type="Proteomes" id="UP000257200">
    <property type="component" value="Unplaced"/>
</dbReference>
<dbReference type="AlphaFoldDB" id="A0A3Q1G2A5"/>
<proteinExistence type="predicted"/>
<evidence type="ECO:0000313" key="2">
    <source>
        <dbReference type="Proteomes" id="UP000257200"/>
    </source>
</evidence>
<keyword evidence="2" id="KW-1185">Reference proteome</keyword>
<dbReference type="InParanoid" id="A0A3Q1G2A5"/>
<protein>
    <submittedName>
        <fullName evidence="1">Uncharacterized protein</fullName>
    </submittedName>
</protein>
<organism evidence="1 2">
    <name type="scientific">Acanthochromis polyacanthus</name>
    <name type="common">spiny chromis</name>
    <dbReference type="NCBI Taxonomy" id="80966"/>
    <lineage>
        <taxon>Eukaryota</taxon>
        <taxon>Metazoa</taxon>
        <taxon>Chordata</taxon>
        <taxon>Craniata</taxon>
        <taxon>Vertebrata</taxon>
        <taxon>Euteleostomi</taxon>
        <taxon>Actinopterygii</taxon>
        <taxon>Neopterygii</taxon>
        <taxon>Teleostei</taxon>
        <taxon>Neoteleostei</taxon>
        <taxon>Acanthomorphata</taxon>
        <taxon>Ovalentaria</taxon>
        <taxon>Pomacentridae</taxon>
        <taxon>Acanthochromis</taxon>
    </lineage>
</organism>
<dbReference type="Ensembl" id="ENSAPOT00000007838.1">
    <property type="protein sequence ID" value="ENSAPOP00000024796.1"/>
    <property type="gene ID" value="ENSAPOG00000007479.1"/>
</dbReference>
<accession>A0A3Q1G2A5</accession>